<dbReference type="HOGENOM" id="CLU_046000_0_0_1"/>
<keyword evidence="3" id="KW-1185">Reference proteome</keyword>
<feature type="region of interest" description="Disordered" evidence="1">
    <location>
        <begin position="236"/>
        <end position="282"/>
    </location>
</feature>
<evidence type="ECO:0000313" key="2">
    <source>
        <dbReference type="EMBL" id="EOA85567.1"/>
    </source>
</evidence>
<evidence type="ECO:0000256" key="1">
    <source>
        <dbReference type="SAM" id="MobiDB-lite"/>
    </source>
</evidence>
<reference evidence="2 3" key="1">
    <citation type="journal article" date="2012" name="PLoS Pathog.">
        <title>Diverse lifestyles and strategies of plant pathogenesis encoded in the genomes of eighteen Dothideomycetes fungi.</title>
        <authorList>
            <person name="Ohm R.A."/>
            <person name="Feau N."/>
            <person name="Henrissat B."/>
            <person name="Schoch C.L."/>
            <person name="Horwitz B.A."/>
            <person name="Barry K.W."/>
            <person name="Condon B.J."/>
            <person name="Copeland A.C."/>
            <person name="Dhillon B."/>
            <person name="Glaser F."/>
            <person name="Hesse C.N."/>
            <person name="Kosti I."/>
            <person name="LaButti K."/>
            <person name="Lindquist E.A."/>
            <person name="Lucas S."/>
            <person name="Salamov A.A."/>
            <person name="Bradshaw R.E."/>
            <person name="Ciuffetti L."/>
            <person name="Hamelin R.C."/>
            <person name="Kema G.H.J."/>
            <person name="Lawrence C."/>
            <person name="Scott J.A."/>
            <person name="Spatafora J.W."/>
            <person name="Turgeon B.G."/>
            <person name="de Wit P.J.G.M."/>
            <person name="Zhong S."/>
            <person name="Goodwin S.B."/>
            <person name="Grigoriev I.V."/>
        </authorList>
    </citation>
    <scope>NUCLEOTIDE SEQUENCE [LARGE SCALE GENOMIC DNA]</scope>
    <source>
        <strain evidence="3">28A</strain>
    </source>
</reference>
<dbReference type="EMBL" id="KB908670">
    <property type="protein sequence ID" value="EOA85567.1"/>
    <property type="molecule type" value="Genomic_DNA"/>
</dbReference>
<dbReference type="AlphaFoldDB" id="R0KBG6"/>
<sequence length="490" mass="54898">MVKTVLRKTGVDVLVYPAHDASAQWLCSLKILRSNLQLTFSLQHIRSVSNEREIPYVTLRYEGDNLVPGSMSLKDLDINVSPGSLSKITRQGAPEFQTLFITLKQPCSVWYQEQDLNIDMNFRRLLTLARATQVCICFDTQWLAENAAMFQEIIQISEQFARLPPTTRFTQINTKASWSFLAFIPAVEPRARVSSEEPGSGIVSSIEDTGPEAPPFEDVEYDNPPPYVNVSYAQVSVKRSRRTDSSLTPDAHDPKRPREHSCPSPETERATPAPSLHAESTASSSATVAVDLFQEAVTSAVNELLPHVLEKELLEKELLREELWKKKMTPVVMEVLPQVLKELLQTTSAGHDDSTHHPTLSTEVERAFTSAHESCVQELEETLDQRVNSASIELEEHSDEIRVDLATYKEDCIASCNDHLNEIKAGFDQGVVERVKDLENIADMVVLKAMDRLNEHFDHIGTQTVRKRGDVLIASEQSQRARSLPVPDGS</sequence>
<feature type="compositionally biased region" description="Basic and acidic residues" evidence="1">
    <location>
        <begin position="250"/>
        <end position="269"/>
    </location>
</feature>
<name>R0KBG6_EXST2</name>
<gene>
    <name evidence="2" type="ORF">SETTUDRAFT_185070</name>
</gene>
<accession>R0KBG6</accession>
<evidence type="ECO:0000313" key="3">
    <source>
        <dbReference type="Proteomes" id="UP000016935"/>
    </source>
</evidence>
<dbReference type="OrthoDB" id="3693168at2759"/>
<dbReference type="Proteomes" id="UP000016935">
    <property type="component" value="Unassembled WGS sequence"/>
</dbReference>
<dbReference type="GeneID" id="19402083"/>
<reference evidence="2 3" key="2">
    <citation type="journal article" date="2013" name="PLoS Genet.">
        <title>Comparative genome structure, secondary metabolite, and effector coding capacity across Cochliobolus pathogens.</title>
        <authorList>
            <person name="Condon B.J."/>
            <person name="Leng Y."/>
            <person name="Wu D."/>
            <person name="Bushley K.E."/>
            <person name="Ohm R.A."/>
            <person name="Otillar R."/>
            <person name="Martin J."/>
            <person name="Schackwitz W."/>
            <person name="Grimwood J."/>
            <person name="MohdZainudin N."/>
            <person name="Xue C."/>
            <person name="Wang R."/>
            <person name="Manning V.A."/>
            <person name="Dhillon B."/>
            <person name="Tu Z.J."/>
            <person name="Steffenson B.J."/>
            <person name="Salamov A."/>
            <person name="Sun H."/>
            <person name="Lowry S."/>
            <person name="LaButti K."/>
            <person name="Han J."/>
            <person name="Copeland A."/>
            <person name="Lindquist E."/>
            <person name="Barry K."/>
            <person name="Schmutz J."/>
            <person name="Baker S.E."/>
            <person name="Ciuffetti L.M."/>
            <person name="Grigoriev I.V."/>
            <person name="Zhong S."/>
            <person name="Turgeon B.G."/>
        </authorList>
    </citation>
    <scope>NUCLEOTIDE SEQUENCE [LARGE SCALE GENOMIC DNA]</scope>
    <source>
        <strain evidence="3">28A</strain>
    </source>
</reference>
<feature type="region of interest" description="Disordered" evidence="1">
    <location>
        <begin position="194"/>
        <end position="224"/>
    </location>
</feature>
<dbReference type="RefSeq" id="XP_008026790.1">
    <property type="nucleotide sequence ID" value="XM_008028599.1"/>
</dbReference>
<protein>
    <submittedName>
        <fullName evidence="2">Uncharacterized protein</fullName>
    </submittedName>
</protein>
<organism evidence="2 3">
    <name type="scientific">Exserohilum turcicum (strain 28A)</name>
    <name type="common">Northern leaf blight fungus</name>
    <name type="synonym">Setosphaeria turcica</name>
    <dbReference type="NCBI Taxonomy" id="671987"/>
    <lineage>
        <taxon>Eukaryota</taxon>
        <taxon>Fungi</taxon>
        <taxon>Dikarya</taxon>
        <taxon>Ascomycota</taxon>
        <taxon>Pezizomycotina</taxon>
        <taxon>Dothideomycetes</taxon>
        <taxon>Pleosporomycetidae</taxon>
        <taxon>Pleosporales</taxon>
        <taxon>Pleosporineae</taxon>
        <taxon>Pleosporaceae</taxon>
        <taxon>Exserohilum</taxon>
    </lineage>
</organism>
<proteinExistence type="predicted"/>